<evidence type="ECO:0000313" key="2">
    <source>
        <dbReference type="EMBL" id="RJG11151.1"/>
    </source>
</evidence>
<organism evidence="2 3">
    <name type="scientific">Pseudomonas cavernicola</name>
    <dbReference type="NCBI Taxonomy" id="2320866"/>
    <lineage>
        <taxon>Bacteria</taxon>
        <taxon>Pseudomonadati</taxon>
        <taxon>Pseudomonadota</taxon>
        <taxon>Gammaproteobacteria</taxon>
        <taxon>Pseudomonadales</taxon>
        <taxon>Pseudomonadaceae</taxon>
        <taxon>Pseudomonas</taxon>
    </lineage>
</organism>
<name>A0A418XF48_9PSED</name>
<dbReference type="AlphaFoldDB" id="A0A418XF48"/>
<feature type="signal peptide" evidence="1">
    <location>
        <begin position="1"/>
        <end position="20"/>
    </location>
</feature>
<dbReference type="Proteomes" id="UP000284021">
    <property type="component" value="Unassembled WGS sequence"/>
</dbReference>
<protein>
    <recommendedName>
        <fullName evidence="4">Transporter</fullName>
    </recommendedName>
</protein>
<accession>A0A418XF48</accession>
<evidence type="ECO:0000256" key="1">
    <source>
        <dbReference type="SAM" id="SignalP"/>
    </source>
</evidence>
<comment type="caution">
    <text evidence="2">The sequence shown here is derived from an EMBL/GenBank/DDBJ whole genome shotgun (WGS) entry which is preliminary data.</text>
</comment>
<dbReference type="OrthoDB" id="9809066at2"/>
<feature type="chain" id="PRO_5019484142" description="Transporter" evidence="1">
    <location>
        <begin position="21"/>
        <end position="346"/>
    </location>
</feature>
<gene>
    <name evidence="2" type="ORF">D3879_15490</name>
</gene>
<keyword evidence="1" id="KW-0732">Signal</keyword>
<dbReference type="EMBL" id="QYUR01000003">
    <property type="protein sequence ID" value="RJG11151.1"/>
    <property type="molecule type" value="Genomic_DNA"/>
</dbReference>
<evidence type="ECO:0008006" key="4">
    <source>
        <dbReference type="Google" id="ProtNLM"/>
    </source>
</evidence>
<keyword evidence="3" id="KW-1185">Reference proteome</keyword>
<evidence type="ECO:0000313" key="3">
    <source>
        <dbReference type="Proteomes" id="UP000284021"/>
    </source>
</evidence>
<reference evidence="2 3" key="1">
    <citation type="submission" date="2018-09" db="EMBL/GenBank/DDBJ databases">
        <authorList>
            <person name="Zhu H."/>
        </authorList>
    </citation>
    <scope>NUCLEOTIDE SEQUENCE [LARGE SCALE GENOMIC DNA]</scope>
    <source>
        <strain evidence="2 3">K1S02-6</strain>
    </source>
</reference>
<proteinExistence type="predicted"/>
<sequence>MRSSIGLALCMQLLSAAVNAASSLPELGNLPGPQAATADAETCQQLQQNFDIDLKEVVKAGCKPSDQQISKLMDNPVGNLVLLFNQYDYTALKGPNSNGTRYLGRYSFMPTFPISLGEDWNLINRIPMAYVSAPINQDAGNLAGLSPNEILASPDFHSVVQDPFERTSGFGDLGYVGVASPKAPIRLDNGAKLVWGVGATALFPTASEDVLGQGKYSLGPTAVLAYMSEDWLLGAFPQHWWSVAGDDDRSDVSLTNLQYFIQRVIPGDAQWHVGMSPNVTVNWKAESGNQVTFPIGLGASRLVKLGDLPIRIGAEVQYSAIHPDDQIASRWNFRLTIVPVIPTFLF</sequence>